<dbReference type="Gene3D" id="1.10.510.10">
    <property type="entry name" value="Transferase(Phosphotransferase) domain 1"/>
    <property type="match status" value="1"/>
</dbReference>
<dbReference type="AlphaFoldDB" id="A0A067MES7"/>
<dbReference type="GO" id="GO:0004674">
    <property type="term" value="F:protein serine/threonine kinase activity"/>
    <property type="evidence" value="ECO:0007669"/>
    <property type="project" value="TreeGrafter"/>
</dbReference>
<dbReference type="PANTHER" id="PTHR44329:SF214">
    <property type="entry name" value="PROTEIN KINASE DOMAIN-CONTAINING PROTEIN"/>
    <property type="match status" value="1"/>
</dbReference>
<name>A0A067MES7_BOTB1</name>
<dbReference type="InParanoid" id="A0A067MES7"/>
<dbReference type="STRING" id="930990.A0A067MES7"/>
<dbReference type="GO" id="GO:0005524">
    <property type="term" value="F:ATP binding"/>
    <property type="evidence" value="ECO:0007669"/>
    <property type="project" value="InterPro"/>
</dbReference>
<dbReference type="Proteomes" id="UP000027195">
    <property type="component" value="Unassembled WGS sequence"/>
</dbReference>
<dbReference type="InterPro" id="IPR001245">
    <property type="entry name" value="Ser-Thr/Tyr_kinase_cat_dom"/>
</dbReference>
<dbReference type="InterPro" id="IPR000719">
    <property type="entry name" value="Prot_kinase_dom"/>
</dbReference>
<protein>
    <recommendedName>
        <fullName evidence="1">Protein kinase domain-containing protein</fullName>
    </recommendedName>
</protein>
<keyword evidence="3" id="KW-1185">Reference proteome</keyword>
<dbReference type="SUPFAM" id="SSF56112">
    <property type="entry name" value="Protein kinase-like (PK-like)"/>
    <property type="match status" value="1"/>
</dbReference>
<reference evidence="3" key="1">
    <citation type="journal article" date="2014" name="Proc. Natl. Acad. Sci. U.S.A.">
        <title>Extensive sampling of basidiomycete genomes demonstrates inadequacy of the white-rot/brown-rot paradigm for wood decay fungi.</title>
        <authorList>
            <person name="Riley R."/>
            <person name="Salamov A.A."/>
            <person name="Brown D.W."/>
            <person name="Nagy L.G."/>
            <person name="Floudas D."/>
            <person name="Held B.W."/>
            <person name="Levasseur A."/>
            <person name="Lombard V."/>
            <person name="Morin E."/>
            <person name="Otillar R."/>
            <person name="Lindquist E.A."/>
            <person name="Sun H."/>
            <person name="LaButti K.M."/>
            <person name="Schmutz J."/>
            <person name="Jabbour D."/>
            <person name="Luo H."/>
            <person name="Baker S.E."/>
            <person name="Pisabarro A.G."/>
            <person name="Walton J.D."/>
            <person name="Blanchette R.A."/>
            <person name="Henrissat B."/>
            <person name="Martin F."/>
            <person name="Cullen D."/>
            <person name="Hibbett D.S."/>
            <person name="Grigoriev I.V."/>
        </authorList>
    </citation>
    <scope>NUCLEOTIDE SEQUENCE [LARGE SCALE GENOMIC DNA]</scope>
    <source>
        <strain evidence="3">FD-172 SS1</strain>
    </source>
</reference>
<evidence type="ECO:0000313" key="2">
    <source>
        <dbReference type="EMBL" id="KDQ14059.1"/>
    </source>
</evidence>
<proteinExistence type="predicted"/>
<accession>A0A067MES7</accession>
<evidence type="ECO:0000259" key="1">
    <source>
        <dbReference type="PROSITE" id="PS50011"/>
    </source>
</evidence>
<dbReference type="PROSITE" id="PS50011">
    <property type="entry name" value="PROTEIN_KINASE_DOM"/>
    <property type="match status" value="1"/>
</dbReference>
<dbReference type="PANTHER" id="PTHR44329">
    <property type="entry name" value="SERINE/THREONINE-PROTEIN KINASE TNNI3K-RELATED"/>
    <property type="match status" value="1"/>
</dbReference>
<dbReference type="OrthoDB" id="26722at2759"/>
<dbReference type="HOGENOM" id="CLU_000288_7_18_1"/>
<dbReference type="InterPro" id="IPR008271">
    <property type="entry name" value="Ser/Thr_kinase_AS"/>
</dbReference>
<dbReference type="EMBL" id="KL198040">
    <property type="protein sequence ID" value="KDQ14059.1"/>
    <property type="molecule type" value="Genomic_DNA"/>
</dbReference>
<evidence type="ECO:0000313" key="3">
    <source>
        <dbReference type="Proteomes" id="UP000027195"/>
    </source>
</evidence>
<sequence>MTPSGSASNFDFTAYLAQLLASNPGLDISERVRISGDDLEKPCVCSGGHSDLYRGVMDSNINVALKKVRLLSAVPDSVKRRFSREVRVWARLDHENVLRFLGVCKKGSFFFMVAPWIENGDALTYLQANPRADRRNLLIEAAKGLKYLHDNKIAHGDFKGGNILISDTGRALLCDFGLSKLQSVDSKTPKSIEFAGTARWMAPELLNESNKKTATADVYAFGMTITEIYTGMVPYHQIENVTDVIIKVIGGHRPDRPSKKFRLKDDMWAIAERCWRHDPNERPQMDAVLMDLSTRQRVLSPPPSA</sequence>
<organism evidence="2 3">
    <name type="scientific">Botryobasidium botryosum (strain FD-172 SS1)</name>
    <dbReference type="NCBI Taxonomy" id="930990"/>
    <lineage>
        <taxon>Eukaryota</taxon>
        <taxon>Fungi</taxon>
        <taxon>Dikarya</taxon>
        <taxon>Basidiomycota</taxon>
        <taxon>Agaricomycotina</taxon>
        <taxon>Agaricomycetes</taxon>
        <taxon>Cantharellales</taxon>
        <taxon>Botryobasidiaceae</taxon>
        <taxon>Botryobasidium</taxon>
    </lineage>
</organism>
<feature type="domain" description="Protein kinase" evidence="1">
    <location>
        <begin position="38"/>
        <end position="299"/>
    </location>
</feature>
<dbReference type="InterPro" id="IPR051681">
    <property type="entry name" value="Ser/Thr_Kinases-Pseudokinases"/>
</dbReference>
<gene>
    <name evidence="2" type="ORF">BOTBODRAFT_175166</name>
</gene>
<dbReference type="InterPro" id="IPR011009">
    <property type="entry name" value="Kinase-like_dom_sf"/>
</dbReference>
<dbReference type="Pfam" id="PF07714">
    <property type="entry name" value="PK_Tyr_Ser-Thr"/>
    <property type="match status" value="1"/>
</dbReference>
<dbReference type="PROSITE" id="PS00108">
    <property type="entry name" value="PROTEIN_KINASE_ST"/>
    <property type="match status" value="1"/>
</dbReference>